<evidence type="ECO:0000313" key="2">
    <source>
        <dbReference type="Proteomes" id="UP000663859"/>
    </source>
</evidence>
<comment type="caution">
    <text evidence="1">The sequence shown here is derived from an EMBL/GenBank/DDBJ whole genome shotgun (WGS) entry which is preliminary data.</text>
</comment>
<accession>A0A8J2BKX6</accession>
<evidence type="ECO:0000313" key="1">
    <source>
        <dbReference type="EMBL" id="CAF0701131.1"/>
    </source>
</evidence>
<dbReference type="EMBL" id="CAJNOB010000034">
    <property type="protein sequence ID" value="CAF0701131.1"/>
    <property type="molecule type" value="Genomic_DNA"/>
</dbReference>
<keyword evidence="2" id="KW-1185">Reference proteome</keyword>
<name>A0A8J2BKX6_9BACT</name>
<protein>
    <submittedName>
        <fullName evidence="1">Uncharacterized protein</fullName>
    </submittedName>
</protein>
<gene>
    <name evidence="1" type="ORF">MPNT_40159</name>
</gene>
<proteinExistence type="predicted"/>
<dbReference type="AlphaFoldDB" id="A0A8J2BKX6"/>
<reference evidence="1" key="1">
    <citation type="submission" date="2021-02" db="EMBL/GenBank/DDBJ databases">
        <authorList>
            <person name="Cremers G."/>
            <person name="Picone N."/>
        </authorList>
    </citation>
    <scope>NUCLEOTIDE SEQUENCE</scope>
    <source>
        <strain evidence="1">PQ17</strain>
    </source>
</reference>
<sequence>MGVGGRASRPLLAETYREERLPEEEAIHGWYLLEVHLWPPEVSPGAVLTHYERLAEV</sequence>
<dbReference type="Proteomes" id="UP000663859">
    <property type="component" value="Unassembled WGS sequence"/>
</dbReference>
<dbReference type="RefSeq" id="WP_174582240.1">
    <property type="nucleotide sequence ID" value="NZ_CAJNOB010000034.1"/>
</dbReference>
<organism evidence="1 2">
    <name type="scientific">Candidatus Methylacidithermus pantelleriae</name>
    <dbReference type="NCBI Taxonomy" id="2744239"/>
    <lineage>
        <taxon>Bacteria</taxon>
        <taxon>Pseudomonadati</taxon>
        <taxon>Verrucomicrobiota</taxon>
        <taxon>Methylacidiphilae</taxon>
        <taxon>Methylacidiphilales</taxon>
        <taxon>Methylacidiphilaceae</taxon>
        <taxon>Candidatus Methylacidithermus</taxon>
    </lineage>
</organism>